<keyword evidence="12" id="KW-0548">Nucleotidyltransferase</keyword>
<feature type="domain" description="PAS" evidence="7">
    <location>
        <begin position="564"/>
        <end position="634"/>
    </location>
</feature>
<evidence type="ECO:0000256" key="1">
    <source>
        <dbReference type="ARBA" id="ARBA00004141"/>
    </source>
</evidence>
<dbReference type="PROSITE" id="PS50113">
    <property type="entry name" value="PAC"/>
    <property type="match status" value="1"/>
</dbReference>
<dbReference type="SUPFAM" id="SSF141868">
    <property type="entry name" value="EAL domain-like"/>
    <property type="match status" value="1"/>
</dbReference>
<evidence type="ECO:0000259" key="7">
    <source>
        <dbReference type="PROSITE" id="PS50112"/>
    </source>
</evidence>
<dbReference type="Gene3D" id="3.20.20.450">
    <property type="entry name" value="EAL domain"/>
    <property type="match status" value="1"/>
</dbReference>
<dbReference type="Pfam" id="PF00563">
    <property type="entry name" value="EAL"/>
    <property type="match status" value="1"/>
</dbReference>
<evidence type="ECO:0000256" key="5">
    <source>
        <dbReference type="ARBA" id="ARBA00023136"/>
    </source>
</evidence>
<dbReference type="PROSITE" id="PS50885">
    <property type="entry name" value="HAMP"/>
    <property type="match status" value="1"/>
</dbReference>
<dbReference type="InterPro" id="IPR000700">
    <property type="entry name" value="PAS-assoc_C"/>
</dbReference>
<dbReference type="PROSITE" id="PS50112">
    <property type="entry name" value="PAS"/>
    <property type="match status" value="2"/>
</dbReference>
<feature type="transmembrane region" description="Helical" evidence="6">
    <location>
        <begin position="231"/>
        <end position="255"/>
    </location>
</feature>
<proteinExistence type="inferred from homology"/>
<dbReference type="AlphaFoldDB" id="A0A1S7LLU6"/>
<evidence type="ECO:0000259" key="8">
    <source>
        <dbReference type="PROSITE" id="PS50113"/>
    </source>
</evidence>
<dbReference type="InterPro" id="IPR052155">
    <property type="entry name" value="Biofilm_reg_signaling"/>
</dbReference>
<feature type="domain" description="EAL" evidence="9">
    <location>
        <begin position="986"/>
        <end position="1242"/>
    </location>
</feature>
<feature type="transmembrane region" description="Helical" evidence="6">
    <location>
        <begin position="314"/>
        <end position="335"/>
    </location>
</feature>
<feature type="transmembrane region" description="Helical" evidence="6">
    <location>
        <begin position="90"/>
        <end position="112"/>
    </location>
</feature>
<evidence type="ECO:0000259" key="9">
    <source>
        <dbReference type="PROSITE" id="PS50883"/>
    </source>
</evidence>
<feature type="transmembrane region" description="Helical" evidence="6">
    <location>
        <begin position="6"/>
        <end position="29"/>
    </location>
</feature>
<gene>
    <name evidence="12" type="ORF">MAGMO_2941</name>
</gene>
<keyword evidence="12" id="KW-0378">Hydrolase</keyword>
<dbReference type="Gene3D" id="1.10.3430.10">
    <property type="entry name" value="Ammonium transporter AmtB like domains"/>
    <property type="match status" value="1"/>
</dbReference>
<dbReference type="InterPro" id="IPR000160">
    <property type="entry name" value="GGDEF_dom"/>
</dbReference>
<comment type="subcellular location">
    <subcellularLocation>
        <location evidence="1">Membrane</location>
        <topology evidence="1">Multi-pass membrane protein</topology>
    </subcellularLocation>
</comment>
<dbReference type="GO" id="GO:0052621">
    <property type="term" value="F:diguanylate cyclase activity"/>
    <property type="evidence" value="ECO:0007669"/>
    <property type="project" value="UniProtKB-EC"/>
</dbReference>
<dbReference type="InterPro" id="IPR001610">
    <property type="entry name" value="PAC"/>
</dbReference>
<dbReference type="InterPro" id="IPR013656">
    <property type="entry name" value="PAS_4"/>
</dbReference>
<dbReference type="GO" id="GO:0008519">
    <property type="term" value="F:ammonium channel activity"/>
    <property type="evidence" value="ECO:0007669"/>
    <property type="project" value="InterPro"/>
</dbReference>
<feature type="transmembrane region" description="Helical" evidence="6">
    <location>
        <begin position="355"/>
        <end position="373"/>
    </location>
</feature>
<accession>A0A1S7LLU6</accession>
<keyword evidence="4 6" id="KW-1133">Transmembrane helix</keyword>
<evidence type="ECO:0000256" key="6">
    <source>
        <dbReference type="SAM" id="Phobius"/>
    </source>
</evidence>
<dbReference type="CDD" id="cd00130">
    <property type="entry name" value="PAS"/>
    <property type="match status" value="3"/>
</dbReference>
<dbReference type="SMART" id="SM00086">
    <property type="entry name" value="PAC"/>
    <property type="match status" value="3"/>
</dbReference>
<dbReference type="InterPro" id="IPR001905">
    <property type="entry name" value="Ammonium_transpt"/>
</dbReference>
<evidence type="ECO:0000259" key="10">
    <source>
        <dbReference type="PROSITE" id="PS50885"/>
    </source>
</evidence>
<keyword evidence="5 6" id="KW-0472">Membrane</keyword>
<dbReference type="Pfam" id="PF00909">
    <property type="entry name" value="Ammonium_transp"/>
    <property type="match status" value="1"/>
</dbReference>
<dbReference type="InterPro" id="IPR003660">
    <property type="entry name" value="HAMP_dom"/>
</dbReference>
<evidence type="ECO:0000256" key="2">
    <source>
        <dbReference type="ARBA" id="ARBA00005887"/>
    </source>
</evidence>
<dbReference type="EC" id="2.7.7.65" evidence="12"/>
<dbReference type="CDD" id="cd01949">
    <property type="entry name" value="GGDEF"/>
    <property type="match status" value="1"/>
</dbReference>
<evidence type="ECO:0000256" key="4">
    <source>
        <dbReference type="ARBA" id="ARBA00022989"/>
    </source>
</evidence>
<dbReference type="SUPFAM" id="SSF55073">
    <property type="entry name" value="Nucleotide cyclase"/>
    <property type="match status" value="1"/>
</dbReference>
<dbReference type="SMART" id="SM00052">
    <property type="entry name" value="EAL"/>
    <property type="match status" value="1"/>
</dbReference>
<dbReference type="PANTHER" id="PTHR44757">
    <property type="entry name" value="DIGUANYLATE CYCLASE DGCP"/>
    <property type="match status" value="1"/>
</dbReference>
<feature type="transmembrane region" description="Helical" evidence="6">
    <location>
        <begin position="119"/>
        <end position="140"/>
    </location>
</feature>
<organism evidence="12">
    <name type="scientific">Magnetococcus massalia (strain MO-1)</name>
    <dbReference type="NCBI Taxonomy" id="451514"/>
    <lineage>
        <taxon>Bacteria</taxon>
        <taxon>Pseudomonadati</taxon>
        <taxon>Pseudomonadota</taxon>
        <taxon>Magnetococcia</taxon>
        <taxon>Magnetococcales</taxon>
        <taxon>Magnetococcaceae</taxon>
        <taxon>Magnetococcus</taxon>
    </lineage>
</organism>
<dbReference type="Pfam" id="PF00990">
    <property type="entry name" value="GGDEF"/>
    <property type="match status" value="1"/>
</dbReference>
<dbReference type="CDD" id="cd01948">
    <property type="entry name" value="EAL"/>
    <property type="match status" value="1"/>
</dbReference>
<dbReference type="GO" id="GO:0071111">
    <property type="term" value="F:cyclic-guanylate-specific phosphodiesterase activity"/>
    <property type="evidence" value="ECO:0007669"/>
    <property type="project" value="UniProtKB-EC"/>
</dbReference>
<dbReference type="Pfam" id="PF13426">
    <property type="entry name" value="PAS_9"/>
    <property type="match status" value="1"/>
</dbReference>
<feature type="domain" description="HAMP" evidence="10">
    <location>
        <begin position="413"/>
        <end position="451"/>
    </location>
</feature>
<dbReference type="Gene3D" id="3.30.450.20">
    <property type="entry name" value="PAS domain"/>
    <property type="match status" value="3"/>
</dbReference>
<evidence type="ECO:0000259" key="11">
    <source>
        <dbReference type="PROSITE" id="PS50887"/>
    </source>
</evidence>
<name>A0A1S7LLU6_MAGMO</name>
<dbReference type="InterPro" id="IPR029020">
    <property type="entry name" value="Ammonium/urea_transptr"/>
</dbReference>
<dbReference type="PANTHER" id="PTHR44757:SF2">
    <property type="entry name" value="BIOFILM ARCHITECTURE MAINTENANCE PROTEIN MBAA"/>
    <property type="match status" value="1"/>
</dbReference>
<dbReference type="SUPFAM" id="SSF55785">
    <property type="entry name" value="PYP-like sensor domain (PAS domain)"/>
    <property type="match status" value="3"/>
</dbReference>
<feature type="transmembrane region" description="Helical" evidence="6">
    <location>
        <begin position="202"/>
        <end position="219"/>
    </location>
</feature>
<dbReference type="InterPro" id="IPR001633">
    <property type="entry name" value="EAL_dom"/>
</dbReference>
<dbReference type="InterPro" id="IPR029787">
    <property type="entry name" value="Nucleotide_cyclase"/>
</dbReference>
<feature type="transmembrane region" description="Helical" evidence="6">
    <location>
        <begin position="262"/>
        <end position="280"/>
    </location>
</feature>
<dbReference type="InterPro" id="IPR043128">
    <property type="entry name" value="Rev_trsase/Diguanyl_cyclase"/>
</dbReference>
<dbReference type="EMBL" id="LO017727">
    <property type="protein sequence ID" value="CRH07087.1"/>
    <property type="molecule type" value="Genomic_DNA"/>
</dbReference>
<dbReference type="PROSITE" id="PS50883">
    <property type="entry name" value="EAL"/>
    <property type="match status" value="1"/>
</dbReference>
<dbReference type="EC" id="3.1.4.52" evidence="12"/>
<dbReference type="NCBIfam" id="TIGR00254">
    <property type="entry name" value="GGDEF"/>
    <property type="match status" value="1"/>
</dbReference>
<evidence type="ECO:0000313" key="12">
    <source>
        <dbReference type="EMBL" id="CRH07087.1"/>
    </source>
</evidence>
<feature type="domain" description="PAS" evidence="7">
    <location>
        <begin position="687"/>
        <end position="731"/>
    </location>
</feature>
<dbReference type="InterPro" id="IPR000014">
    <property type="entry name" value="PAS"/>
</dbReference>
<feature type="transmembrane region" description="Helical" evidence="6">
    <location>
        <begin position="160"/>
        <end position="181"/>
    </location>
</feature>
<dbReference type="GO" id="GO:0007165">
    <property type="term" value="P:signal transduction"/>
    <property type="evidence" value="ECO:0007669"/>
    <property type="project" value="InterPro"/>
</dbReference>
<sequence length="1261" mass="137414">MIDSTLLDILWVTLCAGLVLLMQAGFLCLETGLTRSKNSINVAMKNIADFSVSITAFLVIGYAIMFGPTLSGWIGMGAPFDLGDGTPFQLIFFLFQALFCSTAVTIVSGAVAERLSFRAYILISAMIAMLIYPVMGHWAWNGLEQGLSTGWLGSLGFVDWAGATVVHGIGGWFALALLLVIGPRTGRFNGDGSVNEITGSNLPLTALGVILLWFGWIGFNGGSTLALDDRIPRVVVNTCLAAAAGGVSALFWSLYRERIPRVLSAINGTLGGLVAVTAGAHALSPFAAVVIGLLAGPLVMLAEAKLIQHRIDDAVGAVPVHLVAGIWGTLAVALFGQPERLGTGLDTLSQLGVQLLGIAAAFIIGFILPYLILARLNRSIPLRVGPDDEALGLNVTEHGARTELSDFLDVLNQQASSGDLGLRAEVDPFNEVGQIAHHYNHVMDALEEMSAKTQAIVRTAGDAIITFDPVNGRVTSHNPMAEQVFNCTALELIQSDLGELAPQLDINDVWLKARLETEGKRLDGEIFPLEVAMTRASGHGRSILIGTFRDISERKRTEQALINSEARFRTIFENAALGLALISPDHRIIDANPALLGMMELPTDASLGGHLADLAHPEDQKEVFERLGRVIAGDEVKEICEVRCICSSDVTIWTRMAISRIALPDATTPMVVAIVEDVTQRKRLDDKLRLAATVFESTRESVVIFNADGRVEQVNRAFGRVFGYRGRESRGMELKLLLSSRYEADFFEQIKAHLDTSDHWQGEVMARCKSHDLTVMWLSLAMVRRPDGSPQNMIAVWTDLTQLKEQEEAIWRHANFDQLTGLPNRRLFQDRLDQALGQSRRAGGKVALLFLDLDRFKPINDTLGHQAGDELLQLTAQRLEKCVRKSDTVSRLGGDEFTVILQNINHGQELTKVAQGIISALTEPFELDAGEATISTSIGIAVFPDDAEEQEGLIRAADAALYQAKDQGRANHQFFTESLNQQIQQRAEMEQGLKQALEQHELFMVYQPQVGVQTGKLLGAEALVRWRRSDGSLTPPDQFIPMAEESGLILPLGEYVLRSVASQVAQWQQAGIAIPPISFNASPRQFHVDGGGLPELLKQVCSEQAIAPSSLVVEITEGSLMSDPESAISVLDSLAEMGVDVELDDFGTGYSSLARLSKLKIQALKLDRAFIQGLPLDRDHRTLVTAIAQMAKGMGIEVVAEGVEEDGQLNFLRRLTCQRAQGFGIARPMEAEQFADYCQRISQQERSEQAPFIPELAYSNP</sequence>
<dbReference type="SUPFAM" id="SSF111352">
    <property type="entry name" value="Ammonium transporter"/>
    <property type="match status" value="1"/>
</dbReference>
<dbReference type="NCBIfam" id="TIGR00229">
    <property type="entry name" value="sensory_box"/>
    <property type="match status" value="3"/>
</dbReference>
<evidence type="ECO:0000256" key="3">
    <source>
        <dbReference type="ARBA" id="ARBA00022692"/>
    </source>
</evidence>
<dbReference type="InterPro" id="IPR035919">
    <property type="entry name" value="EAL_sf"/>
</dbReference>
<dbReference type="NCBIfam" id="TIGR00836">
    <property type="entry name" value="amt"/>
    <property type="match status" value="1"/>
</dbReference>
<dbReference type="SMART" id="SM00091">
    <property type="entry name" value="PAS"/>
    <property type="match status" value="3"/>
</dbReference>
<protein>
    <submittedName>
        <fullName evidence="12">Putative Diguanylate cyclase/phosphodiesterase with PASsensor(S)</fullName>
        <ecNumber evidence="12">2.7.7.65</ecNumber>
        <ecNumber evidence="12">3.1.4.52</ecNumber>
    </submittedName>
</protein>
<dbReference type="InterPro" id="IPR035965">
    <property type="entry name" value="PAS-like_dom_sf"/>
</dbReference>
<dbReference type="SMART" id="SM00267">
    <property type="entry name" value="GGDEF"/>
    <property type="match status" value="1"/>
</dbReference>
<feature type="domain" description="GGDEF" evidence="11">
    <location>
        <begin position="844"/>
        <end position="977"/>
    </location>
</feature>
<dbReference type="PROSITE" id="PS50887">
    <property type="entry name" value="GGDEF"/>
    <property type="match status" value="1"/>
</dbReference>
<keyword evidence="3 6" id="KW-0812">Transmembrane</keyword>
<dbReference type="Gene3D" id="3.30.70.270">
    <property type="match status" value="1"/>
</dbReference>
<dbReference type="Pfam" id="PF08448">
    <property type="entry name" value="PAS_4"/>
    <property type="match status" value="2"/>
</dbReference>
<dbReference type="GO" id="GO:0016020">
    <property type="term" value="C:membrane"/>
    <property type="evidence" value="ECO:0007669"/>
    <property type="project" value="UniProtKB-SubCell"/>
</dbReference>
<reference evidence="12" key="1">
    <citation type="submission" date="2015-04" db="EMBL/GenBank/DDBJ databases">
        <authorList>
            <person name="Syromyatnikov M.Y."/>
            <person name="Popov V.N."/>
        </authorList>
    </citation>
    <scope>NUCLEOTIDE SEQUENCE</scope>
    <source>
        <strain evidence="12">MO-1</strain>
    </source>
</reference>
<feature type="domain" description="PAC" evidence="8">
    <location>
        <begin position="513"/>
        <end position="563"/>
    </location>
</feature>
<comment type="similarity">
    <text evidence="2">Belongs to the ammonia transporter channel (TC 1.A.11.2) family.</text>
</comment>
<feature type="transmembrane region" description="Helical" evidence="6">
    <location>
        <begin position="50"/>
        <end position="70"/>
    </location>
</feature>
<dbReference type="InterPro" id="IPR024041">
    <property type="entry name" value="NH4_transpt_AmtB-like_dom"/>
</dbReference>
<keyword evidence="12" id="KW-0808">Transferase</keyword>
<dbReference type="FunFam" id="3.30.70.270:FF:000001">
    <property type="entry name" value="Diguanylate cyclase domain protein"/>
    <property type="match status" value="1"/>
</dbReference>